<keyword evidence="9" id="KW-0472">Membrane</keyword>
<evidence type="ECO:0000256" key="2">
    <source>
        <dbReference type="ARBA" id="ARBA00004370"/>
    </source>
</evidence>
<evidence type="ECO:0000256" key="9">
    <source>
        <dbReference type="SAM" id="Phobius"/>
    </source>
</evidence>
<dbReference type="SUPFAM" id="SSF47384">
    <property type="entry name" value="Homodimeric domain of signal transducing histidine kinase"/>
    <property type="match status" value="1"/>
</dbReference>
<evidence type="ECO:0000313" key="13">
    <source>
        <dbReference type="Proteomes" id="UP000778523"/>
    </source>
</evidence>
<evidence type="ECO:0000313" key="12">
    <source>
        <dbReference type="EMBL" id="NSL56047.1"/>
    </source>
</evidence>
<dbReference type="InterPro" id="IPR003660">
    <property type="entry name" value="HAMP_dom"/>
</dbReference>
<evidence type="ECO:0000256" key="6">
    <source>
        <dbReference type="ARBA" id="ARBA00022777"/>
    </source>
</evidence>
<dbReference type="EC" id="2.7.13.3" evidence="3"/>
<proteinExistence type="predicted"/>
<reference evidence="12 13" key="1">
    <citation type="submission" date="2020-06" db="EMBL/GenBank/DDBJ databases">
        <title>Draft genome of Uliginosibacterium sp. IMCC34675.</title>
        <authorList>
            <person name="Song J."/>
        </authorList>
    </citation>
    <scope>NUCLEOTIDE SEQUENCE [LARGE SCALE GENOMIC DNA]</scope>
    <source>
        <strain evidence="12 13">IMCC34675</strain>
    </source>
</reference>
<keyword evidence="13" id="KW-1185">Reference proteome</keyword>
<dbReference type="CDD" id="cd06225">
    <property type="entry name" value="HAMP"/>
    <property type="match status" value="1"/>
</dbReference>
<dbReference type="PANTHER" id="PTHR43065">
    <property type="entry name" value="SENSOR HISTIDINE KINASE"/>
    <property type="match status" value="1"/>
</dbReference>
<dbReference type="EMBL" id="JABCSC020000003">
    <property type="protein sequence ID" value="NSL56047.1"/>
    <property type="molecule type" value="Genomic_DNA"/>
</dbReference>
<dbReference type="CDD" id="cd00075">
    <property type="entry name" value="HATPase"/>
    <property type="match status" value="1"/>
</dbReference>
<dbReference type="Gene3D" id="6.10.340.10">
    <property type="match status" value="1"/>
</dbReference>
<keyword evidence="9" id="KW-1133">Transmembrane helix</keyword>
<protein>
    <recommendedName>
        <fullName evidence="3">histidine kinase</fullName>
        <ecNumber evidence="3">2.7.13.3</ecNumber>
    </recommendedName>
</protein>
<feature type="region of interest" description="Disordered" evidence="8">
    <location>
        <begin position="1"/>
        <end position="21"/>
    </location>
</feature>
<dbReference type="RefSeq" id="WP_170022399.1">
    <property type="nucleotide sequence ID" value="NZ_JABCSC020000003.1"/>
</dbReference>
<comment type="caution">
    <text evidence="12">The sequence shown here is derived from an EMBL/GenBank/DDBJ whole genome shotgun (WGS) entry which is preliminary data.</text>
</comment>
<organism evidence="12 13">
    <name type="scientific">Uliginosibacterium aquaticum</name>
    <dbReference type="NCBI Taxonomy" id="2731212"/>
    <lineage>
        <taxon>Bacteria</taxon>
        <taxon>Pseudomonadati</taxon>
        <taxon>Pseudomonadota</taxon>
        <taxon>Betaproteobacteria</taxon>
        <taxon>Rhodocyclales</taxon>
        <taxon>Zoogloeaceae</taxon>
        <taxon>Uliginosibacterium</taxon>
    </lineage>
</organism>
<feature type="domain" description="Histidine kinase" evidence="10">
    <location>
        <begin position="308"/>
        <end position="540"/>
    </location>
</feature>
<dbReference type="SUPFAM" id="SSF158472">
    <property type="entry name" value="HAMP domain-like"/>
    <property type="match status" value="1"/>
</dbReference>
<feature type="domain" description="HAMP" evidence="11">
    <location>
        <begin position="193"/>
        <end position="245"/>
    </location>
</feature>
<sequence length="561" mass="61517">MTNTPPPFQPSAEQAPPGATPGRAGWLERLFGLRMLIMLAVAFGLAVPGWLVALQEAKAIEKENMLQLQTDLQQLTEVGAESLREALWQIYPELGEPIVQAIFRDPRVKLMRVQDSRGSKPFFEHQRPLETGEAVISLKREVLYQGRPVGSLELSLSTLQASQRAEAAQRGILLRTALSLASSLLLAFIVLQWRLVRPIEYLKRASGRLARQALDEPIHLQRCDELGQLAQSMEATRVALARAFSELTASQQALREHADGLELRVAERTRELEESNLHLSEVINNLSRAQSELIEADRLASLGRMVAGIAHELNTPLGSSLTMVSTLLDHHRSLSQAVGQAALRRTQLDEFLATLGEGLHIAERNVNRAVEMVDKFRQVAVDQTSEQRRRFDLAVFMAELQLTLSPNFKRSPYTVHVAIPPGLIFDSYPGPLGQVISNLELNALVHGFDGRSSGNIWLSAALADDGMVRISLRDDGIGMSATVREHIFDPFFTTRLGRGGSGLGLAIVYNIVTGMLGGRISVNSQPEQGAEFVLELPLNAPTGSAPARNEALPALSQTSDC</sequence>
<comment type="catalytic activity">
    <reaction evidence="1">
        <text>ATP + protein L-histidine = ADP + protein N-phospho-L-histidine.</text>
        <dbReference type="EC" id="2.7.13.3"/>
    </reaction>
</comment>
<dbReference type="CDD" id="cd00082">
    <property type="entry name" value="HisKA"/>
    <property type="match status" value="1"/>
</dbReference>
<dbReference type="InterPro" id="IPR004358">
    <property type="entry name" value="Sig_transdc_His_kin-like_C"/>
</dbReference>
<dbReference type="Pfam" id="PF02518">
    <property type="entry name" value="HATPase_c"/>
    <property type="match status" value="1"/>
</dbReference>
<dbReference type="SMART" id="SM00304">
    <property type="entry name" value="HAMP"/>
    <property type="match status" value="1"/>
</dbReference>
<dbReference type="Gene3D" id="3.30.565.10">
    <property type="entry name" value="Histidine kinase-like ATPase, C-terminal domain"/>
    <property type="match status" value="1"/>
</dbReference>
<evidence type="ECO:0000259" key="11">
    <source>
        <dbReference type="PROSITE" id="PS50885"/>
    </source>
</evidence>
<dbReference type="SMART" id="SM00387">
    <property type="entry name" value="HATPase_c"/>
    <property type="match status" value="1"/>
</dbReference>
<dbReference type="InterPro" id="IPR003594">
    <property type="entry name" value="HATPase_dom"/>
</dbReference>
<dbReference type="Gene3D" id="1.10.287.130">
    <property type="match status" value="1"/>
</dbReference>
<dbReference type="InterPro" id="IPR005467">
    <property type="entry name" value="His_kinase_dom"/>
</dbReference>
<feature type="transmembrane region" description="Helical" evidence="9">
    <location>
        <begin position="172"/>
        <end position="193"/>
    </location>
</feature>
<dbReference type="InterPro" id="IPR036097">
    <property type="entry name" value="HisK_dim/P_sf"/>
</dbReference>
<keyword evidence="7" id="KW-0175">Coiled coil</keyword>
<evidence type="ECO:0000256" key="5">
    <source>
        <dbReference type="ARBA" id="ARBA00022679"/>
    </source>
</evidence>
<keyword evidence="5" id="KW-0808">Transferase</keyword>
<dbReference type="InterPro" id="IPR036890">
    <property type="entry name" value="HATPase_C_sf"/>
</dbReference>
<feature type="coiled-coil region" evidence="7">
    <location>
        <begin position="272"/>
        <end position="299"/>
    </location>
</feature>
<dbReference type="PROSITE" id="PS50109">
    <property type="entry name" value="HIS_KIN"/>
    <property type="match status" value="1"/>
</dbReference>
<dbReference type="SMART" id="SM00388">
    <property type="entry name" value="HisKA"/>
    <property type="match status" value="1"/>
</dbReference>
<evidence type="ECO:0000256" key="3">
    <source>
        <dbReference type="ARBA" id="ARBA00012438"/>
    </source>
</evidence>
<evidence type="ECO:0000256" key="7">
    <source>
        <dbReference type="SAM" id="Coils"/>
    </source>
</evidence>
<dbReference type="Proteomes" id="UP000778523">
    <property type="component" value="Unassembled WGS sequence"/>
</dbReference>
<dbReference type="InterPro" id="IPR003661">
    <property type="entry name" value="HisK_dim/P_dom"/>
</dbReference>
<dbReference type="PROSITE" id="PS50885">
    <property type="entry name" value="HAMP"/>
    <property type="match status" value="1"/>
</dbReference>
<dbReference type="SUPFAM" id="SSF55874">
    <property type="entry name" value="ATPase domain of HSP90 chaperone/DNA topoisomerase II/histidine kinase"/>
    <property type="match status" value="1"/>
</dbReference>
<name>A0ABX2IID2_9RHOO</name>
<feature type="transmembrane region" description="Helical" evidence="9">
    <location>
        <begin position="31"/>
        <end position="54"/>
    </location>
</feature>
<gene>
    <name evidence="12" type="ORF">HJ583_013485</name>
</gene>
<dbReference type="PRINTS" id="PR00344">
    <property type="entry name" value="BCTRLSENSOR"/>
</dbReference>
<evidence type="ECO:0000259" key="10">
    <source>
        <dbReference type="PROSITE" id="PS50109"/>
    </source>
</evidence>
<dbReference type="Pfam" id="PF00672">
    <property type="entry name" value="HAMP"/>
    <property type="match status" value="1"/>
</dbReference>
<keyword evidence="4" id="KW-0597">Phosphoprotein</keyword>
<evidence type="ECO:0000256" key="4">
    <source>
        <dbReference type="ARBA" id="ARBA00022553"/>
    </source>
</evidence>
<keyword evidence="9" id="KW-0812">Transmembrane</keyword>
<evidence type="ECO:0000256" key="8">
    <source>
        <dbReference type="SAM" id="MobiDB-lite"/>
    </source>
</evidence>
<evidence type="ECO:0000256" key="1">
    <source>
        <dbReference type="ARBA" id="ARBA00000085"/>
    </source>
</evidence>
<comment type="subcellular location">
    <subcellularLocation>
        <location evidence="2">Membrane</location>
    </subcellularLocation>
</comment>
<keyword evidence="6" id="KW-0418">Kinase</keyword>
<accession>A0ABX2IID2</accession>